<protein>
    <recommendedName>
        <fullName evidence="7">Phytase-like domain-containing protein</fullName>
    </recommendedName>
</protein>
<name>A0ABD3P7I9_9STRA</name>
<organism evidence="5 6">
    <name type="scientific">Cyclotella cryptica</name>
    <dbReference type="NCBI Taxonomy" id="29204"/>
    <lineage>
        <taxon>Eukaryota</taxon>
        <taxon>Sar</taxon>
        <taxon>Stramenopiles</taxon>
        <taxon>Ochrophyta</taxon>
        <taxon>Bacillariophyta</taxon>
        <taxon>Coscinodiscophyceae</taxon>
        <taxon>Thalassiosirophycidae</taxon>
        <taxon>Stephanodiscales</taxon>
        <taxon>Stephanodiscaceae</taxon>
        <taxon>Cyclotella</taxon>
    </lineage>
</organism>
<dbReference type="InterPro" id="IPR011044">
    <property type="entry name" value="Quino_amine_DH_bsu"/>
</dbReference>
<dbReference type="InterPro" id="IPR015943">
    <property type="entry name" value="WD40/YVTN_repeat-like_dom_sf"/>
</dbReference>
<gene>
    <name evidence="5" type="ORF">HJC23_012737</name>
</gene>
<dbReference type="PANTHER" id="PTHR46928">
    <property type="entry name" value="MESENCHYME-SPECIFIC CELL SURFACE GLYCOPROTEIN"/>
    <property type="match status" value="1"/>
</dbReference>
<reference evidence="5 6" key="1">
    <citation type="journal article" date="2020" name="G3 (Bethesda)">
        <title>Improved Reference Genome for Cyclotella cryptica CCMP332, a Model for Cell Wall Morphogenesis, Salinity Adaptation, and Lipid Production in Diatoms (Bacillariophyta).</title>
        <authorList>
            <person name="Roberts W.R."/>
            <person name="Downey K.M."/>
            <person name="Ruck E.C."/>
            <person name="Traller J.C."/>
            <person name="Alverson A.J."/>
        </authorList>
    </citation>
    <scope>NUCLEOTIDE SEQUENCE [LARGE SCALE GENOMIC DNA]</scope>
    <source>
        <strain evidence="5 6">CCMP332</strain>
    </source>
</reference>
<accession>A0ABD3P7I9</accession>
<dbReference type="Gene3D" id="2.130.10.10">
    <property type="entry name" value="YVTN repeat-like/Quinoprotein amine dehydrogenase"/>
    <property type="match status" value="1"/>
</dbReference>
<feature type="region of interest" description="Disordered" evidence="1">
    <location>
        <begin position="20"/>
        <end position="47"/>
    </location>
</feature>
<feature type="domain" description="Phytase-like" evidence="3">
    <location>
        <begin position="479"/>
        <end position="757"/>
    </location>
</feature>
<dbReference type="Proteomes" id="UP001516023">
    <property type="component" value="Unassembled WGS sequence"/>
</dbReference>
<evidence type="ECO:0000313" key="6">
    <source>
        <dbReference type="Proteomes" id="UP001516023"/>
    </source>
</evidence>
<dbReference type="EMBL" id="JABMIG020000243">
    <property type="protein sequence ID" value="KAL3784105.1"/>
    <property type="molecule type" value="Genomic_DNA"/>
</dbReference>
<dbReference type="SUPFAM" id="SSF50969">
    <property type="entry name" value="YVTN repeat-like/Quinoprotein amine dehydrogenase"/>
    <property type="match status" value="1"/>
</dbReference>
<dbReference type="SUPFAM" id="SSF50956">
    <property type="entry name" value="Thermostable phytase (3-phytase)"/>
    <property type="match status" value="1"/>
</dbReference>
<feature type="domain" description="Choice-of-anchor I" evidence="4">
    <location>
        <begin position="328"/>
        <end position="434"/>
    </location>
</feature>
<dbReference type="PANTHER" id="PTHR46928:SF1">
    <property type="entry name" value="MESENCHYME-SPECIFIC CELL SURFACE GLYCOPROTEIN"/>
    <property type="match status" value="1"/>
</dbReference>
<evidence type="ECO:0008006" key="7">
    <source>
        <dbReference type="Google" id="ProtNLM"/>
    </source>
</evidence>
<dbReference type="Pfam" id="PF13449">
    <property type="entry name" value="Phytase-like"/>
    <property type="match status" value="1"/>
</dbReference>
<proteinExistence type="predicted"/>
<dbReference type="Pfam" id="PF22494">
    <property type="entry name" value="choice_anch_I"/>
    <property type="match status" value="1"/>
</dbReference>
<sequence>MKLSAALLLLSQLAVSQATSGRLKEPSSNNNVSNQRTRYAKASKTGKSGKEERDYFNRVSNFFICSQIGASCTEDDATSAEIVAASEDGMTLIYTDAEKGGVGSVDITDYANPKGTGFIPTSGEPTSVAIRGKYAVVVENTSQDYVNVSGQLHVFRLSPMTLMHTIQLDGQPDSVAWSKDGKYIVVAIENERDEDLGDGGLPQMPPGFVVVLDASDADPSKWTRTDVDVTGLPGVRFPEDPEPEYVSINKDNIAVVTLQENNAMVLIDLKTKTVVNSISAGEVTLTNVDVVEEGVIRQNVSITKYREPDGVAWADNKHFIIANEGDWVGGGRGFTIFHKDGTIVYEANDDLEHITAAVGHYPENRSENKGNEPENVAVGMLDGKPAAFIVSERSSVIFVYDISDVTEPKFIQVLPAGLSPEGVTFIASRNLVVAACEVDDRGIAARAVISIYKTKKSELPSYPTITSLWSQSDIAAPIAWGALSGLSFGSEEHKLYSIEDSFYSSSRIFKIDTKNHPAIIEKTITIMDMNGVLDAAYPGVFGNADKTVNLDQEGITLDSKGYLWVASEGSGTAASGTPNILVKVDSTGVIHKVVPLPDDIAAKQLKWGLEGVTFVDDGSESGALIACLQRPWSGMDHPLILAYSIGSESWDGYLQYPLDAVESPNGGWIGLSDISFYNGMAYIIERDNQGGPDARVKKVYKFNPFDSAYTWQGEVINKELVYDMMPKLEEVSQGLTPEKVEGLAVNDKGMFIMNDNDGVDDYNGATYLEFIPWL</sequence>
<evidence type="ECO:0000256" key="2">
    <source>
        <dbReference type="SAM" id="SignalP"/>
    </source>
</evidence>
<comment type="caution">
    <text evidence="5">The sequence shown here is derived from an EMBL/GenBank/DDBJ whole genome shotgun (WGS) entry which is preliminary data.</text>
</comment>
<dbReference type="InterPro" id="IPR052956">
    <property type="entry name" value="Mesenchyme-surface_protein"/>
</dbReference>
<feature type="compositionally biased region" description="Polar residues" evidence="1">
    <location>
        <begin position="26"/>
        <end position="37"/>
    </location>
</feature>
<evidence type="ECO:0000259" key="3">
    <source>
        <dbReference type="Pfam" id="PF13449"/>
    </source>
</evidence>
<feature type="chain" id="PRO_5044888477" description="Phytase-like domain-containing protein" evidence="2">
    <location>
        <begin position="19"/>
        <end position="774"/>
    </location>
</feature>
<feature type="signal peptide" evidence="2">
    <location>
        <begin position="1"/>
        <end position="18"/>
    </location>
</feature>
<dbReference type="AlphaFoldDB" id="A0ABD3P7I9"/>
<dbReference type="InterPro" id="IPR027372">
    <property type="entry name" value="Phytase-like_dom"/>
</dbReference>
<evidence type="ECO:0000256" key="1">
    <source>
        <dbReference type="SAM" id="MobiDB-lite"/>
    </source>
</evidence>
<keyword evidence="2" id="KW-0732">Signal</keyword>
<dbReference type="InterPro" id="IPR055188">
    <property type="entry name" value="Choice_anch_I"/>
</dbReference>
<evidence type="ECO:0000259" key="4">
    <source>
        <dbReference type="Pfam" id="PF22494"/>
    </source>
</evidence>
<keyword evidence="6" id="KW-1185">Reference proteome</keyword>
<evidence type="ECO:0000313" key="5">
    <source>
        <dbReference type="EMBL" id="KAL3784105.1"/>
    </source>
</evidence>